<evidence type="ECO:0000256" key="1">
    <source>
        <dbReference type="SAM" id="MobiDB-lite"/>
    </source>
</evidence>
<dbReference type="Proteomes" id="UP000199001">
    <property type="component" value="Unassembled WGS sequence"/>
</dbReference>
<accession>A0A1C6US12</accession>
<dbReference type="AlphaFoldDB" id="A0A1C6US12"/>
<proteinExistence type="predicted"/>
<keyword evidence="3" id="KW-1185">Reference proteome</keyword>
<evidence type="ECO:0000313" key="3">
    <source>
        <dbReference type="Proteomes" id="UP000199001"/>
    </source>
</evidence>
<dbReference type="NCBIfam" id="TIGR03930">
    <property type="entry name" value="WXG100_ESAT6"/>
    <property type="match status" value="1"/>
</dbReference>
<gene>
    <name evidence="2" type="ORF">GA0070606_2669</name>
</gene>
<name>A0A1C6US12_9ACTN</name>
<feature type="region of interest" description="Disordered" evidence="1">
    <location>
        <begin position="1"/>
        <end position="28"/>
    </location>
</feature>
<dbReference type="Pfam" id="PF06013">
    <property type="entry name" value="WXG100"/>
    <property type="match status" value="1"/>
</dbReference>
<reference evidence="3" key="1">
    <citation type="submission" date="2016-06" db="EMBL/GenBank/DDBJ databases">
        <authorList>
            <person name="Varghese N."/>
            <person name="Submissions Spin"/>
        </authorList>
    </citation>
    <scope>NUCLEOTIDE SEQUENCE [LARGE SCALE GENOMIC DNA]</scope>
    <source>
        <strain evidence="3">DSM 43903</strain>
    </source>
</reference>
<sequence length="134" mass="14468">MVHERRNNGCPRRRGAIDEDGGDSTMTMRTDTGLMVKTEGDVDAVADRLTSNLNGLMDQLTPLYDQWKGAGAGSFQQVRERFDQDMARLNVALRAIAEAVGSAGKDYDVSDDEIRSDMDSAGATAGQITAALKL</sequence>
<dbReference type="STRING" id="47855.GA0070606_2669"/>
<dbReference type="InterPro" id="IPR010310">
    <property type="entry name" value="T7SS_ESAT-6-like"/>
</dbReference>
<organism evidence="2 3">
    <name type="scientific">Micromonospora citrea</name>
    <dbReference type="NCBI Taxonomy" id="47855"/>
    <lineage>
        <taxon>Bacteria</taxon>
        <taxon>Bacillati</taxon>
        <taxon>Actinomycetota</taxon>
        <taxon>Actinomycetes</taxon>
        <taxon>Micromonosporales</taxon>
        <taxon>Micromonosporaceae</taxon>
        <taxon>Micromonospora</taxon>
    </lineage>
</organism>
<dbReference type="EMBL" id="FMHZ01000002">
    <property type="protein sequence ID" value="SCL56832.1"/>
    <property type="molecule type" value="Genomic_DNA"/>
</dbReference>
<dbReference type="Gene3D" id="1.10.287.1060">
    <property type="entry name" value="ESAT-6-like"/>
    <property type="match status" value="1"/>
</dbReference>
<dbReference type="InterPro" id="IPR036689">
    <property type="entry name" value="ESAT-6-like_sf"/>
</dbReference>
<protein>
    <submittedName>
        <fullName evidence="2">WXG100 family type VII secretion target</fullName>
    </submittedName>
</protein>
<dbReference type="SUPFAM" id="SSF140453">
    <property type="entry name" value="EsxAB dimer-like"/>
    <property type="match status" value="1"/>
</dbReference>
<evidence type="ECO:0000313" key="2">
    <source>
        <dbReference type="EMBL" id="SCL56832.1"/>
    </source>
</evidence>